<dbReference type="EMBL" id="FZOC01000001">
    <property type="protein sequence ID" value="SNR59860.1"/>
    <property type="molecule type" value="Genomic_DNA"/>
</dbReference>
<dbReference type="Pfam" id="PF19045">
    <property type="entry name" value="Ligase_CoA_2"/>
    <property type="match status" value="1"/>
</dbReference>
<dbReference type="SMART" id="SM00881">
    <property type="entry name" value="CoA_binding"/>
    <property type="match status" value="1"/>
</dbReference>
<organism evidence="5 6">
    <name type="scientific">Humidesulfovibrio mexicanus</name>
    <dbReference type="NCBI Taxonomy" id="147047"/>
    <lineage>
        <taxon>Bacteria</taxon>
        <taxon>Pseudomonadati</taxon>
        <taxon>Thermodesulfobacteriota</taxon>
        <taxon>Desulfovibrionia</taxon>
        <taxon>Desulfovibrionales</taxon>
        <taxon>Desulfovibrionaceae</taxon>
        <taxon>Humidesulfovibrio</taxon>
    </lineage>
</organism>
<dbReference type="Gene3D" id="3.40.50.720">
    <property type="entry name" value="NAD(P)-binding Rossmann-like Domain"/>
    <property type="match status" value="1"/>
</dbReference>
<keyword evidence="6" id="KW-1185">Reference proteome</keyword>
<dbReference type="GO" id="GO:0016740">
    <property type="term" value="F:transferase activity"/>
    <property type="evidence" value="ECO:0007669"/>
    <property type="project" value="UniProtKB-KW"/>
</dbReference>
<evidence type="ECO:0000256" key="3">
    <source>
        <dbReference type="ARBA" id="ARBA00022840"/>
    </source>
</evidence>
<dbReference type="GO" id="GO:0005524">
    <property type="term" value="F:ATP binding"/>
    <property type="evidence" value="ECO:0007669"/>
    <property type="project" value="UniProtKB-KW"/>
</dbReference>
<dbReference type="PANTHER" id="PTHR43334:SF1">
    <property type="entry name" value="3-HYDROXYPROPIONATE--COA LIGASE [ADP-FORMING]"/>
    <property type="match status" value="1"/>
</dbReference>
<keyword evidence="1" id="KW-0436">Ligase</keyword>
<dbReference type="InterPro" id="IPR016102">
    <property type="entry name" value="Succinyl-CoA_synth-like"/>
</dbReference>
<dbReference type="SUPFAM" id="SSF52210">
    <property type="entry name" value="Succinyl-CoA synthetase domains"/>
    <property type="match status" value="2"/>
</dbReference>
<evidence type="ECO:0000256" key="1">
    <source>
        <dbReference type="ARBA" id="ARBA00022598"/>
    </source>
</evidence>
<feature type="domain" description="CoA-binding" evidence="4">
    <location>
        <begin position="9"/>
        <end position="104"/>
    </location>
</feature>
<dbReference type="Gene3D" id="3.30.1490.20">
    <property type="entry name" value="ATP-grasp fold, A domain"/>
    <property type="match status" value="1"/>
</dbReference>
<dbReference type="SUPFAM" id="SSF56059">
    <property type="entry name" value="Glutathione synthetase ATP-binding domain-like"/>
    <property type="match status" value="1"/>
</dbReference>
<dbReference type="Proteomes" id="UP000198324">
    <property type="component" value="Unassembled WGS sequence"/>
</dbReference>
<dbReference type="Gene3D" id="3.40.50.261">
    <property type="entry name" value="Succinyl-CoA synthetase domains"/>
    <property type="match status" value="2"/>
</dbReference>
<dbReference type="InterPro" id="IPR051538">
    <property type="entry name" value="Acyl-CoA_Synth/Transferase"/>
</dbReference>
<protein>
    <submittedName>
        <fullName evidence="5">Acetyltransferase</fullName>
    </submittedName>
</protein>
<evidence type="ECO:0000313" key="6">
    <source>
        <dbReference type="Proteomes" id="UP000198324"/>
    </source>
</evidence>
<keyword evidence="3" id="KW-0067">ATP-binding</keyword>
<keyword evidence="5" id="KW-0808">Transferase</keyword>
<evidence type="ECO:0000256" key="2">
    <source>
        <dbReference type="ARBA" id="ARBA00022741"/>
    </source>
</evidence>
<gene>
    <name evidence="5" type="ORF">SAMN04488503_0256</name>
</gene>
<dbReference type="InterPro" id="IPR003781">
    <property type="entry name" value="CoA-bd"/>
</dbReference>
<keyword evidence="2" id="KW-0547">Nucleotide-binding</keyword>
<dbReference type="Pfam" id="PF13607">
    <property type="entry name" value="Succ_CoA_lig"/>
    <property type="match status" value="1"/>
</dbReference>
<dbReference type="Pfam" id="PF13380">
    <property type="entry name" value="CoA_binding_2"/>
    <property type="match status" value="1"/>
</dbReference>
<evidence type="ECO:0000313" key="5">
    <source>
        <dbReference type="EMBL" id="SNR59860.1"/>
    </source>
</evidence>
<dbReference type="PANTHER" id="PTHR43334">
    <property type="entry name" value="ACETATE--COA LIGASE [ADP-FORMING]"/>
    <property type="match status" value="1"/>
</dbReference>
<accession>A0A238XMB8</accession>
<dbReference type="Gene3D" id="3.30.470.20">
    <property type="entry name" value="ATP-grasp fold, B domain"/>
    <property type="match status" value="1"/>
</dbReference>
<dbReference type="InterPro" id="IPR013815">
    <property type="entry name" value="ATP_grasp_subdomain_1"/>
</dbReference>
<dbReference type="GO" id="GO:0043758">
    <property type="term" value="F:acetate-CoA ligase (ADP-forming) activity"/>
    <property type="evidence" value="ECO:0007669"/>
    <property type="project" value="InterPro"/>
</dbReference>
<dbReference type="InterPro" id="IPR036291">
    <property type="entry name" value="NAD(P)-bd_dom_sf"/>
</dbReference>
<dbReference type="InterPro" id="IPR032875">
    <property type="entry name" value="Succ_CoA_lig_flav_dom"/>
</dbReference>
<dbReference type="Pfam" id="PF13549">
    <property type="entry name" value="ATP-grasp_5"/>
    <property type="match status" value="1"/>
</dbReference>
<evidence type="ECO:0000259" key="4">
    <source>
        <dbReference type="SMART" id="SM00881"/>
    </source>
</evidence>
<sequence length="700" mass="73902">MDSKALQAFFSPKTVAVIGASASSGKVGNAVVANMVASGFKGRLYPVNPKGGTILGLPAVRSVEELPGGIDLAIFAVPRDIVLPAFETLAERGLKSAIVISAGFREAGREGHVLERKLALLAHNHGIALLGPNSLGMMNASHGVNASFSASRPNAGAVAFCSQSGALCQAILDWAADEGFGFSKFISLGNKAVLNETSLLPHLGSDQSSKVIVGYMENIDGGEEFVRTAREVSRKKPVIMLKAGSTNAGAKAASSHTGAIAGSDDACAAAFRQSGIVRAPDLESLFLLAEAFATLPLPRGPNVAVLSNAGGPGILAADACERTSLHMARLSPETVQRLQGCLPPYASVYNPVDIIGDAGAERYRKSLEAVLDDPLTHAVLLLIAPTAMVEIEATATAIAQVAHRSPKPVLTCLLGRAHGSVGREILRQAGLPCYAFPEPALRSIEAMYAYSQWRQKPVPVYEPPRRELAQARTLVELAEKQGRVELADFEARALVSAYGVRVPLTHLARCGAEAIGFARSIGGPVALKAYSPQMSHRRDLGAVALNLEGDDAVRLAFSRLTAHLGRISPETPITGCLVQAMAPADSVEAVVSMRRDEQFGPLLMFGLGGIHTEILHDVSHHLTPLSRDEAFGMIRSIRSYLLLKGVGGHPAANLRALEDVLLALAAMAQDFPQVFEAELNPVLVNHEGALVAEARFTFRT</sequence>
<dbReference type="AlphaFoldDB" id="A0A238XMB8"/>
<dbReference type="SUPFAM" id="SSF51735">
    <property type="entry name" value="NAD(P)-binding Rossmann-fold domains"/>
    <property type="match status" value="1"/>
</dbReference>
<dbReference type="RefSeq" id="WP_089270916.1">
    <property type="nucleotide sequence ID" value="NZ_FZOC01000001.1"/>
</dbReference>
<dbReference type="InterPro" id="IPR043938">
    <property type="entry name" value="Ligase_CoA_dom"/>
</dbReference>
<dbReference type="OrthoDB" id="9807426at2"/>
<proteinExistence type="predicted"/>
<name>A0A238XMB8_9BACT</name>
<reference evidence="5 6" key="1">
    <citation type="submission" date="2017-06" db="EMBL/GenBank/DDBJ databases">
        <authorList>
            <person name="Kim H.J."/>
            <person name="Triplett B.A."/>
        </authorList>
    </citation>
    <scope>NUCLEOTIDE SEQUENCE [LARGE SCALE GENOMIC DNA]</scope>
    <source>
        <strain evidence="5 6">DSM 13116</strain>
    </source>
</reference>